<evidence type="ECO:0000313" key="3">
    <source>
        <dbReference type="Proteomes" id="UP001597327"/>
    </source>
</evidence>
<dbReference type="Proteomes" id="UP001597327">
    <property type="component" value="Unassembled WGS sequence"/>
</dbReference>
<proteinExistence type="predicted"/>
<evidence type="ECO:0000313" key="2">
    <source>
        <dbReference type="EMBL" id="MFD1696638.1"/>
    </source>
</evidence>
<comment type="caution">
    <text evidence="2">The sequence shown here is derived from an EMBL/GenBank/DDBJ whole genome shotgun (WGS) entry which is preliminary data.</text>
</comment>
<dbReference type="Pfam" id="PF10135">
    <property type="entry name" value="Rod-binding"/>
    <property type="match status" value="1"/>
</dbReference>
<organism evidence="2 3">
    <name type="scientific">Roseibium aestuarii</name>
    <dbReference type="NCBI Taxonomy" id="2600299"/>
    <lineage>
        <taxon>Bacteria</taxon>
        <taxon>Pseudomonadati</taxon>
        <taxon>Pseudomonadota</taxon>
        <taxon>Alphaproteobacteria</taxon>
        <taxon>Hyphomicrobiales</taxon>
        <taxon>Stappiaceae</taxon>
        <taxon>Roseibium</taxon>
    </lineage>
</organism>
<reference evidence="3" key="1">
    <citation type="journal article" date="2019" name="Int. J. Syst. Evol. Microbiol.">
        <title>The Global Catalogue of Microorganisms (GCM) 10K type strain sequencing project: providing services to taxonomists for standard genome sequencing and annotation.</title>
        <authorList>
            <consortium name="The Broad Institute Genomics Platform"/>
            <consortium name="The Broad Institute Genome Sequencing Center for Infectious Disease"/>
            <person name="Wu L."/>
            <person name="Ma J."/>
        </authorList>
    </citation>
    <scope>NUCLEOTIDE SEQUENCE [LARGE SCALE GENOMIC DNA]</scope>
    <source>
        <strain evidence="3">JCM 3369</strain>
    </source>
</reference>
<sequence>MIETSTTLTGQYSLGDASTALSRAAATVNGSKSQTREAAEEFEGVFLRTMLQSMFTGLEEGGTWGQGHGSEAWQGMLIDEYAKEISQSGGIGLADSIERQLLQIQESAQ</sequence>
<protein>
    <submittedName>
        <fullName evidence="2">Rod-binding protein</fullName>
    </submittedName>
</protein>
<feature type="domain" description="Flagellar protein FlgJ N-terminal" evidence="1">
    <location>
        <begin position="52"/>
        <end position="100"/>
    </location>
</feature>
<dbReference type="RefSeq" id="WP_149892509.1">
    <property type="nucleotide sequence ID" value="NZ_JBHUFA010000004.1"/>
</dbReference>
<name>A0ABW4K100_9HYPH</name>
<dbReference type="InterPro" id="IPR019301">
    <property type="entry name" value="Flagellar_prot_FlgJ_N"/>
</dbReference>
<accession>A0ABW4K100</accession>
<gene>
    <name evidence="2" type="ORF">ACFSC7_14010</name>
</gene>
<evidence type="ECO:0000259" key="1">
    <source>
        <dbReference type="Pfam" id="PF10135"/>
    </source>
</evidence>
<dbReference type="EMBL" id="JBHUFA010000004">
    <property type="protein sequence ID" value="MFD1696638.1"/>
    <property type="molecule type" value="Genomic_DNA"/>
</dbReference>
<keyword evidence="3" id="KW-1185">Reference proteome</keyword>